<organism evidence="4 5">
    <name type="scientific">Haloglomus irregulare</name>
    <dbReference type="NCBI Taxonomy" id="2234134"/>
    <lineage>
        <taxon>Archaea</taxon>
        <taxon>Methanobacteriati</taxon>
        <taxon>Methanobacteriota</taxon>
        <taxon>Stenosarchaea group</taxon>
        <taxon>Halobacteria</taxon>
        <taxon>Halobacteriales</taxon>
        <taxon>Natronomonadaceae</taxon>
        <taxon>Haloglomus</taxon>
    </lineage>
</organism>
<evidence type="ECO:0000313" key="5">
    <source>
        <dbReference type="Proteomes" id="UP000319894"/>
    </source>
</evidence>
<dbReference type="CDD" id="cd00293">
    <property type="entry name" value="USP-like"/>
    <property type="match status" value="1"/>
</dbReference>
<dbReference type="InterPro" id="IPR014729">
    <property type="entry name" value="Rossmann-like_a/b/a_fold"/>
</dbReference>
<evidence type="ECO:0000313" key="4">
    <source>
        <dbReference type="EMBL" id="TSD14205.1"/>
    </source>
</evidence>
<dbReference type="EMBL" id="QMDX01000004">
    <property type="protein sequence ID" value="TSD14205.1"/>
    <property type="molecule type" value="Genomic_DNA"/>
</dbReference>
<dbReference type="RefSeq" id="WP_144261652.1">
    <property type="nucleotide sequence ID" value="NZ_QMDX01000004.1"/>
</dbReference>
<dbReference type="Pfam" id="PF00582">
    <property type="entry name" value="Usp"/>
    <property type="match status" value="1"/>
</dbReference>
<dbReference type="InterPro" id="IPR006016">
    <property type="entry name" value="UspA"/>
</dbReference>
<feature type="region of interest" description="Disordered" evidence="2">
    <location>
        <begin position="1"/>
        <end position="24"/>
    </location>
</feature>
<reference evidence="4 5" key="1">
    <citation type="submission" date="2018-06" db="EMBL/GenBank/DDBJ databases">
        <title>Natronomonas sp. F16-60 a new haloarchaeon isolated from a solar saltern of Isla Cristina, Huelva, Spain.</title>
        <authorList>
            <person name="Duran-Viseras A."/>
            <person name="Sanchez-Porro C."/>
            <person name="Ventosa A."/>
        </authorList>
    </citation>
    <scope>NUCLEOTIDE SEQUENCE [LARGE SCALE GENOMIC DNA]</scope>
    <source>
        <strain evidence="4 5">F16-60</strain>
    </source>
</reference>
<name>A0A554NA18_9EURY</name>
<comment type="similarity">
    <text evidence="1">Belongs to the universal stress protein A family.</text>
</comment>
<keyword evidence="5" id="KW-1185">Reference proteome</keyword>
<dbReference type="InterPro" id="IPR006015">
    <property type="entry name" value="Universal_stress_UspA"/>
</dbReference>
<evidence type="ECO:0000256" key="1">
    <source>
        <dbReference type="ARBA" id="ARBA00008791"/>
    </source>
</evidence>
<dbReference type="InParanoid" id="A0A554NA18"/>
<dbReference type="SUPFAM" id="SSF52402">
    <property type="entry name" value="Adenine nucleotide alpha hydrolases-like"/>
    <property type="match status" value="1"/>
</dbReference>
<evidence type="ECO:0000256" key="2">
    <source>
        <dbReference type="SAM" id="MobiDB-lite"/>
    </source>
</evidence>
<gene>
    <name evidence="4" type="ORF">DP107_08080</name>
</gene>
<comment type="caution">
    <text evidence="4">The sequence shown here is derived from an EMBL/GenBank/DDBJ whole genome shotgun (WGS) entry which is preliminary data.</text>
</comment>
<dbReference type="AlphaFoldDB" id="A0A554NA18"/>
<dbReference type="OrthoDB" id="105697at2157"/>
<accession>A0A554NA18</accession>
<dbReference type="PANTHER" id="PTHR46268:SF24">
    <property type="entry name" value="UNIVERSAL STRESS PROTEIN"/>
    <property type="match status" value="1"/>
</dbReference>
<dbReference type="Proteomes" id="UP000319894">
    <property type="component" value="Unassembled WGS sequence"/>
</dbReference>
<feature type="compositionally biased region" description="Acidic residues" evidence="2">
    <location>
        <begin position="1"/>
        <end position="13"/>
    </location>
</feature>
<proteinExistence type="inferred from homology"/>
<dbReference type="PANTHER" id="PTHR46268">
    <property type="entry name" value="STRESS RESPONSE PROTEIN NHAX"/>
    <property type="match status" value="1"/>
</dbReference>
<protein>
    <submittedName>
        <fullName evidence="4">Universal stress protein</fullName>
    </submittedName>
</protein>
<dbReference type="Gene3D" id="3.40.50.620">
    <property type="entry name" value="HUPs"/>
    <property type="match status" value="1"/>
</dbReference>
<sequence length="162" mass="17274">MSDGTDAESEDATGTDRDGGKHVLVPIDRSDQSTEALEHALSEFEGATLTLLHVINPARAGYGAQAGIPTASEEWLKEAEAAADQLFAGAEERAHGHDVDLETTTEVGNPSRLIVEYTEDEDRDIDHVVMGSHGRSGLSRVLLGSVAETVVRRSTVPVTVVR</sequence>
<dbReference type="PRINTS" id="PR01438">
    <property type="entry name" value="UNVRSLSTRESS"/>
</dbReference>
<feature type="domain" description="UspA" evidence="3">
    <location>
        <begin position="21"/>
        <end position="162"/>
    </location>
</feature>
<evidence type="ECO:0000259" key="3">
    <source>
        <dbReference type="Pfam" id="PF00582"/>
    </source>
</evidence>